<evidence type="ECO:0000313" key="3">
    <source>
        <dbReference type="Proteomes" id="UP000203357"/>
    </source>
</evidence>
<sequence length="285" mass="33432">MSLPTENTVTDPTSFDYGKTPEEIAADQHAASQGIPQTRHVFMDYWGKDVTEKFYFPGQEGLPEEYKQYIEFKPMNEGARARFQKKTNRGVVIESRTQNARMSMDPASDRRALFEESVIDWRLARNGTLMNFSHHEFMRWVETANPKIIDELETAIRKSNEWMISELSSEAIREEIENLEDRYKEAVKREEAEGKFRRQARQFVEGKPVENPHNAIRMFMICEAMKWNHLPVAGGIYDQDPVLMDKFFHLFAERADFQAKEAKKRENEQKRKSGRGRVSRPTTRR</sequence>
<accession>A0A1B3B0U0</accession>
<feature type="compositionally biased region" description="Basic and acidic residues" evidence="1">
    <location>
        <begin position="259"/>
        <end position="271"/>
    </location>
</feature>
<dbReference type="EMBL" id="KX557281">
    <property type="protein sequence ID" value="AOE44609.1"/>
    <property type="molecule type" value="Genomic_DNA"/>
</dbReference>
<proteinExistence type="predicted"/>
<dbReference type="RefSeq" id="YP_009290984.1">
    <property type="nucleotide sequence ID" value="NC_031109.1"/>
</dbReference>
<organism evidence="2 3">
    <name type="scientific">Gordonia phage Jumbo</name>
    <dbReference type="NCBI Taxonomy" id="1887650"/>
    <lineage>
        <taxon>Viruses</taxon>
        <taxon>Duplodnaviria</taxon>
        <taxon>Heunggongvirae</taxon>
        <taxon>Uroviricota</taxon>
        <taxon>Caudoviricetes</taxon>
        <taxon>Gorjumvirus</taxon>
        <taxon>Gorjumvirus jumbo</taxon>
    </lineage>
</organism>
<protein>
    <submittedName>
        <fullName evidence="2">Tail assembly chaperone</fullName>
    </submittedName>
</protein>
<keyword evidence="3" id="KW-1185">Reference proteome</keyword>
<dbReference type="KEGG" id="vg:29067914"/>
<dbReference type="OrthoDB" id="30797at10239"/>
<evidence type="ECO:0000313" key="2">
    <source>
        <dbReference type="EMBL" id="AOE44609.1"/>
    </source>
</evidence>
<dbReference type="GeneID" id="29067914"/>
<feature type="compositionally biased region" description="Basic residues" evidence="1">
    <location>
        <begin position="272"/>
        <end position="285"/>
    </location>
</feature>
<name>A0A1B3B0U0_9CAUD</name>
<dbReference type="Proteomes" id="UP000203357">
    <property type="component" value="Segment"/>
</dbReference>
<feature type="region of interest" description="Disordered" evidence="1">
    <location>
        <begin position="259"/>
        <end position="285"/>
    </location>
</feature>
<evidence type="ECO:0000256" key="1">
    <source>
        <dbReference type="SAM" id="MobiDB-lite"/>
    </source>
</evidence>
<gene>
    <name evidence="2" type="primary">19</name>
    <name evidence="2" type="ORF">SEA_JUMBO_19</name>
</gene>
<reference evidence="3" key="1">
    <citation type="submission" date="2016-07" db="EMBL/GenBank/DDBJ databases">
        <authorList>
            <person name="Florea S."/>
            <person name="Webb J.S."/>
            <person name="Jaromczyk J."/>
            <person name="Schardl C.L."/>
        </authorList>
    </citation>
    <scope>NUCLEOTIDE SEQUENCE [LARGE SCALE GENOMIC DNA]</scope>
</reference>